<keyword evidence="7" id="KW-0965">Cell junction</keyword>
<evidence type="ECO:0000256" key="9">
    <source>
        <dbReference type="ARBA" id="ARBA00023750"/>
    </source>
</evidence>
<dbReference type="PROSITE" id="PS00661">
    <property type="entry name" value="FERM_2"/>
    <property type="match status" value="1"/>
</dbReference>
<dbReference type="PANTHER" id="PTHR23280">
    <property type="entry name" value="4.1 G PROTEIN"/>
    <property type="match status" value="1"/>
</dbReference>
<keyword evidence="15" id="KW-1185">Reference proteome</keyword>
<proteinExistence type="predicted"/>
<dbReference type="SUPFAM" id="SSF50729">
    <property type="entry name" value="PH domain-like"/>
    <property type="match status" value="1"/>
</dbReference>
<dbReference type="PRINTS" id="PR00661">
    <property type="entry name" value="ERMFAMILY"/>
</dbReference>
<dbReference type="SUPFAM" id="SSF54236">
    <property type="entry name" value="Ubiquitin-like"/>
    <property type="match status" value="1"/>
</dbReference>
<dbReference type="AlphaFoldDB" id="A0A6P6KNF9"/>
<protein>
    <recommendedName>
        <fullName evidence="10">Band 4.1-like protein 5</fullName>
    </recommendedName>
    <alternativeName>
        <fullName evidence="11">Erythrocyte membrane protein band 4.1-like 5</fullName>
    </alternativeName>
</protein>
<dbReference type="InterPro" id="IPR014847">
    <property type="entry name" value="FA"/>
</dbReference>
<dbReference type="CDD" id="cd14473">
    <property type="entry name" value="FERM_B-lobe"/>
    <property type="match status" value="1"/>
</dbReference>
<dbReference type="InterPro" id="IPR035963">
    <property type="entry name" value="FERM_2"/>
</dbReference>
<dbReference type="PRINTS" id="PR00935">
    <property type="entry name" value="BAND41"/>
</dbReference>
<accession>A0A6P6KNF9</accession>
<evidence type="ECO:0000256" key="1">
    <source>
        <dbReference type="ARBA" id="ARBA00004202"/>
    </source>
</evidence>
<feature type="region of interest" description="Disordered" evidence="13">
    <location>
        <begin position="645"/>
        <end position="671"/>
    </location>
</feature>
<dbReference type="InterPro" id="IPR018979">
    <property type="entry name" value="FERM_N"/>
</dbReference>
<dbReference type="GO" id="GO:0005912">
    <property type="term" value="C:adherens junction"/>
    <property type="evidence" value="ECO:0007669"/>
    <property type="project" value="UniProtKB-SubCell"/>
</dbReference>
<gene>
    <name evidence="16" type="primary">LOC113053215</name>
</gene>
<dbReference type="CDD" id="cd17205">
    <property type="entry name" value="FERM_F1_EPB41L5"/>
    <property type="match status" value="1"/>
</dbReference>
<evidence type="ECO:0000256" key="5">
    <source>
        <dbReference type="ARBA" id="ARBA00022475"/>
    </source>
</evidence>
<sequence>MLSFLRRTLGRRSIRKHAEKARLREAQRATTHIPAAGDAKSIITCRVSLLDGTDVSVDLPKKAKGAELFEQIMYHLDVVEKDYFGLRFMDSAQVPHWLDVTKSIKKQVKIGPPYCLHMRVKFYSSEPNNLHEELTRYLFVLQLKQDILSGKLECPFDTAVELASYALQAELGDCDPAEHRLDLVSEFRFISDQTEEMEAAIYNAWKECRGQTPAQAEINYLNKAKWLEMYGVDMHMVKARDGNEYSLGLTPTGVLVFEGETKIGLFFWPKITRLDFRKSKLTLVVVEDDEQVMQETEEGKEQEHTFVFHMDHPKACKHLWKCAIEHHAFFRLRGPVQKSSNRSGFIRMGSRFRYSGKTEYQTTKANKARRSISFERRPSRRYSRRTMQNRGPNKSSDNHNNGVSPSLEAKPTQTRPPWSGMPVVSSPPSAPGPIEIETLPRSPGGSQSDKRSIPLVTDLLETCIDEVLRVPVPMMTAEEVRAGSAHTPASTATEETLSLAEAAARLKQLEIENTPVSAPARTNVNLNMNNQEEVVKLTEKSLNSVSSSPVLNQLKADELKSNILKAQAEAALKGSRDELGLPPEKNCNLQETAARLTGHGGRMGSTTSLPVSGRADRQESWDLLKQPGLLPCSTSSLEENADDFISSVPPLSLDPVNEAQSSKVKGQDPEPLTAPLTDNLIDFTDPIPVVPAPKPTITPRWIIPASAPIYCGSPSHGRQPQAQRTADH</sequence>
<organism evidence="15 16">
    <name type="scientific">Carassius auratus</name>
    <name type="common">Goldfish</name>
    <dbReference type="NCBI Taxonomy" id="7957"/>
    <lineage>
        <taxon>Eukaryota</taxon>
        <taxon>Metazoa</taxon>
        <taxon>Chordata</taxon>
        <taxon>Craniata</taxon>
        <taxon>Vertebrata</taxon>
        <taxon>Euteleostomi</taxon>
        <taxon>Actinopterygii</taxon>
        <taxon>Neopterygii</taxon>
        <taxon>Teleostei</taxon>
        <taxon>Ostariophysi</taxon>
        <taxon>Cypriniformes</taxon>
        <taxon>Cyprinidae</taxon>
        <taxon>Cyprininae</taxon>
        <taxon>Carassius</taxon>
    </lineage>
</organism>
<dbReference type="FunFam" id="2.30.29.30:FF:000002">
    <property type="entry name" value="Band 4.1-like protein 5 isoform 1"/>
    <property type="match status" value="1"/>
</dbReference>
<dbReference type="InterPro" id="IPR019747">
    <property type="entry name" value="FERM_CS"/>
</dbReference>
<dbReference type="InterPro" id="IPR000299">
    <property type="entry name" value="FERM_domain"/>
</dbReference>
<comment type="subcellular location">
    <subcellularLocation>
        <location evidence="4">Cell junction</location>
        <location evidence="4">Adherens junction</location>
    </subcellularLocation>
    <subcellularLocation>
        <location evidence="1">Cell membrane</location>
        <topology evidence="1">Peripheral membrane protein</topology>
    </subcellularLocation>
    <subcellularLocation>
        <location evidence="3">Cytoplasm</location>
    </subcellularLocation>
    <subcellularLocation>
        <location evidence="2">Photoreceptor inner segment</location>
    </subcellularLocation>
</comment>
<dbReference type="GeneID" id="113053215"/>
<dbReference type="PANTHER" id="PTHR23280:SF15">
    <property type="entry name" value="BAND 4.1-LIKE PROTEIN 5"/>
    <property type="match status" value="1"/>
</dbReference>
<dbReference type="InterPro" id="IPR029071">
    <property type="entry name" value="Ubiquitin-like_domsf"/>
</dbReference>
<name>A0A6P6KNF9_CARAU</name>
<dbReference type="Pfam" id="PF09379">
    <property type="entry name" value="FERM_N"/>
    <property type="match status" value="1"/>
</dbReference>
<dbReference type="CDD" id="cd13186">
    <property type="entry name" value="FERM_C_NBL4_NBL5"/>
    <property type="match status" value="1"/>
</dbReference>
<dbReference type="SMART" id="SM00295">
    <property type="entry name" value="B41"/>
    <property type="match status" value="1"/>
</dbReference>
<dbReference type="InterPro" id="IPR000798">
    <property type="entry name" value="Ez/rad/moesin-like"/>
</dbReference>
<dbReference type="GO" id="GO:0008092">
    <property type="term" value="F:cytoskeletal protein binding"/>
    <property type="evidence" value="ECO:0007669"/>
    <property type="project" value="InterPro"/>
</dbReference>
<evidence type="ECO:0000256" key="7">
    <source>
        <dbReference type="ARBA" id="ARBA00022949"/>
    </source>
</evidence>
<evidence type="ECO:0000256" key="2">
    <source>
        <dbReference type="ARBA" id="ARBA00004437"/>
    </source>
</evidence>
<dbReference type="InterPro" id="IPR019749">
    <property type="entry name" value="Band_41_domain"/>
</dbReference>
<dbReference type="FunFam" id="1.20.80.10:FF:000003">
    <property type="entry name" value="Tyrosine-protein phosphatase non-receptor type 4"/>
    <property type="match status" value="1"/>
</dbReference>
<comment type="subunit">
    <text evidence="12">Component of a complex composed of PALS1, CRB1 and EPB41L5. Within the complex, interacts (via FERM domain) with PALS1 (via HOOK domain) and with CRB1 (via intracellular domain). Interacts with CRB2 (via intracellular domain). Interacts with CRB3 (via intracellular domain).</text>
</comment>
<evidence type="ECO:0000256" key="3">
    <source>
        <dbReference type="ARBA" id="ARBA00004496"/>
    </source>
</evidence>
<dbReference type="RefSeq" id="XP_026073850.1">
    <property type="nucleotide sequence ID" value="XM_026218065.1"/>
</dbReference>
<dbReference type="PROSITE" id="PS50057">
    <property type="entry name" value="FERM_3"/>
    <property type="match status" value="1"/>
</dbReference>
<dbReference type="FunFam" id="3.10.20.90:FF:000024">
    <property type="entry name" value="Erythrocyte membrane protein band 4.1-like 5"/>
    <property type="match status" value="1"/>
</dbReference>
<evidence type="ECO:0000256" key="13">
    <source>
        <dbReference type="SAM" id="MobiDB-lite"/>
    </source>
</evidence>
<dbReference type="InterPro" id="IPR018980">
    <property type="entry name" value="FERM_PH-like_C"/>
</dbReference>
<evidence type="ECO:0000259" key="14">
    <source>
        <dbReference type="PROSITE" id="PS50057"/>
    </source>
</evidence>
<keyword evidence="8" id="KW-0472">Membrane</keyword>
<dbReference type="Pfam" id="PF00373">
    <property type="entry name" value="FERM_M"/>
    <property type="match status" value="1"/>
</dbReference>
<dbReference type="GO" id="GO:0005856">
    <property type="term" value="C:cytoskeleton"/>
    <property type="evidence" value="ECO:0007669"/>
    <property type="project" value="TreeGrafter"/>
</dbReference>
<dbReference type="GO" id="GO:0005886">
    <property type="term" value="C:plasma membrane"/>
    <property type="evidence" value="ECO:0007669"/>
    <property type="project" value="UniProtKB-SubCell"/>
</dbReference>
<reference evidence="16" key="1">
    <citation type="submission" date="2025-08" db="UniProtKB">
        <authorList>
            <consortium name="RefSeq"/>
        </authorList>
    </citation>
    <scope>IDENTIFICATION</scope>
    <source>
        <strain evidence="16">Wakin</strain>
        <tissue evidence="16">Muscle</tissue>
    </source>
</reference>
<dbReference type="GO" id="GO:0001917">
    <property type="term" value="C:photoreceptor inner segment"/>
    <property type="evidence" value="ECO:0007669"/>
    <property type="project" value="UniProtKB-SubCell"/>
</dbReference>
<evidence type="ECO:0000256" key="10">
    <source>
        <dbReference type="ARBA" id="ARBA00023841"/>
    </source>
</evidence>
<dbReference type="Pfam" id="PF09380">
    <property type="entry name" value="FERM_C"/>
    <property type="match status" value="1"/>
</dbReference>
<dbReference type="InterPro" id="IPR019748">
    <property type="entry name" value="FERM_central"/>
</dbReference>
<dbReference type="Proteomes" id="UP000515129">
    <property type="component" value="Chromosome 34"/>
</dbReference>
<dbReference type="GO" id="GO:0031032">
    <property type="term" value="P:actomyosin structure organization"/>
    <property type="evidence" value="ECO:0007669"/>
    <property type="project" value="TreeGrafter"/>
</dbReference>
<comment type="function">
    <text evidence="9">Plays a role in the formation and organization of tight junctions during the establishment of polarity in epithelial cells.</text>
</comment>
<evidence type="ECO:0000256" key="12">
    <source>
        <dbReference type="ARBA" id="ARBA00046505"/>
    </source>
</evidence>
<keyword evidence="6" id="KW-0963">Cytoplasm</keyword>
<dbReference type="SUPFAM" id="SSF47031">
    <property type="entry name" value="Second domain of FERM"/>
    <property type="match status" value="1"/>
</dbReference>
<evidence type="ECO:0000256" key="6">
    <source>
        <dbReference type="ARBA" id="ARBA00022490"/>
    </source>
</evidence>
<dbReference type="Gene3D" id="3.10.20.90">
    <property type="entry name" value="Phosphatidylinositol 3-kinase Catalytic Subunit, Chain A, domain 1"/>
    <property type="match status" value="1"/>
</dbReference>
<evidence type="ECO:0000256" key="4">
    <source>
        <dbReference type="ARBA" id="ARBA00004536"/>
    </source>
</evidence>
<feature type="region of interest" description="Disordered" evidence="13">
    <location>
        <begin position="357"/>
        <end position="451"/>
    </location>
</feature>
<feature type="compositionally biased region" description="Low complexity" evidence="13">
    <location>
        <begin position="416"/>
        <end position="427"/>
    </location>
</feature>
<dbReference type="SMART" id="SM01196">
    <property type="entry name" value="FERM_C"/>
    <property type="match status" value="1"/>
</dbReference>
<feature type="compositionally biased region" description="Polar residues" evidence="13">
    <location>
        <begin position="386"/>
        <end position="404"/>
    </location>
</feature>
<dbReference type="Pfam" id="PF08736">
    <property type="entry name" value="FA"/>
    <property type="match status" value="1"/>
</dbReference>
<feature type="domain" description="FERM" evidence="14">
    <location>
        <begin position="43"/>
        <end position="334"/>
    </location>
</feature>
<evidence type="ECO:0000256" key="11">
    <source>
        <dbReference type="ARBA" id="ARBA00030226"/>
    </source>
</evidence>
<keyword evidence="5" id="KW-1003">Cell membrane</keyword>
<dbReference type="Gene3D" id="1.20.80.10">
    <property type="match status" value="1"/>
</dbReference>
<dbReference type="InterPro" id="IPR011993">
    <property type="entry name" value="PH-like_dom_sf"/>
</dbReference>
<dbReference type="Gene3D" id="2.30.29.30">
    <property type="entry name" value="Pleckstrin-homology domain (PH domain)/Phosphotyrosine-binding domain (PTB)"/>
    <property type="match status" value="1"/>
</dbReference>
<dbReference type="GO" id="GO:0005737">
    <property type="term" value="C:cytoplasm"/>
    <property type="evidence" value="ECO:0007669"/>
    <property type="project" value="UniProtKB-SubCell"/>
</dbReference>
<evidence type="ECO:0000313" key="16">
    <source>
        <dbReference type="RefSeq" id="XP_026073850.1"/>
    </source>
</evidence>
<evidence type="ECO:0000256" key="8">
    <source>
        <dbReference type="ARBA" id="ARBA00023136"/>
    </source>
</evidence>
<dbReference type="SMART" id="SM01195">
    <property type="entry name" value="FA"/>
    <property type="match status" value="1"/>
</dbReference>
<dbReference type="InterPro" id="IPR014352">
    <property type="entry name" value="FERM/acyl-CoA-bd_prot_sf"/>
</dbReference>
<evidence type="ECO:0000313" key="15">
    <source>
        <dbReference type="Proteomes" id="UP000515129"/>
    </source>
</evidence>
<dbReference type="PROSITE" id="PS00660">
    <property type="entry name" value="FERM_1"/>
    <property type="match status" value="1"/>
</dbReference>